<organism evidence="1 2">
    <name type="scientific">Paramecium sonneborni</name>
    <dbReference type="NCBI Taxonomy" id="65129"/>
    <lineage>
        <taxon>Eukaryota</taxon>
        <taxon>Sar</taxon>
        <taxon>Alveolata</taxon>
        <taxon>Ciliophora</taxon>
        <taxon>Intramacronucleata</taxon>
        <taxon>Oligohymenophorea</taxon>
        <taxon>Peniculida</taxon>
        <taxon>Parameciidae</taxon>
        <taxon>Paramecium</taxon>
    </lineage>
</organism>
<evidence type="ECO:0000313" key="2">
    <source>
        <dbReference type="Proteomes" id="UP000692954"/>
    </source>
</evidence>
<proteinExistence type="predicted"/>
<dbReference type="EMBL" id="CAJJDN010000043">
    <property type="protein sequence ID" value="CAD8082606.1"/>
    <property type="molecule type" value="Genomic_DNA"/>
</dbReference>
<comment type="caution">
    <text evidence="1">The sequence shown here is derived from an EMBL/GenBank/DDBJ whole genome shotgun (WGS) entry which is preliminary data.</text>
</comment>
<sequence length="319" mass="37356">MIKRNEQLKKQIGPSRNQVQNNKACLKPQIFQFPQLMNKTTTFSEAIRFQGQIQQPITPEIMIRQSINKPRMIEQTKFKNNYGVQRFSAKVVSKQQNVKEPVIIKITTSKNPQVIQQQEEQSEYQLSELGTFDDLIQQIQEKILAKNQNILQLAKDICSIETIDLRGLQCIAQLIKHLVISSVQQQLQISQILSILFTLSEEIITRDDLDESLLEIIKVYLQKGYESNLQMIIIFIKRCGQMIYYIRPNKFKILSELIITLLLKFNGANLFDEFPLKLSFNIILRQKQLRLFIKDNQDIIKLKQPSIVNQLERFKIKIH</sequence>
<reference evidence="1" key="1">
    <citation type="submission" date="2021-01" db="EMBL/GenBank/DDBJ databases">
        <authorList>
            <consortium name="Genoscope - CEA"/>
            <person name="William W."/>
        </authorList>
    </citation>
    <scope>NUCLEOTIDE SEQUENCE</scope>
</reference>
<gene>
    <name evidence="1" type="ORF">PSON_ATCC_30995.1.T0430299</name>
</gene>
<keyword evidence="2" id="KW-1185">Reference proteome</keyword>
<dbReference type="Proteomes" id="UP000692954">
    <property type="component" value="Unassembled WGS sequence"/>
</dbReference>
<dbReference type="OrthoDB" id="301196at2759"/>
<dbReference type="AlphaFoldDB" id="A0A8S1MYW3"/>
<evidence type="ECO:0000313" key="1">
    <source>
        <dbReference type="EMBL" id="CAD8082606.1"/>
    </source>
</evidence>
<name>A0A8S1MYW3_9CILI</name>
<protein>
    <submittedName>
        <fullName evidence="1">Uncharacterized protein</fullName>
    </submittedName>
</protein>
<accession>A0A8S1MYW3</accession>